<dbReference type="RefSeq" id="WP_067555179.1">
    <property type="nucleotide sequence ID" value="NZ_LPXN01000101.1"/>
</dbReference>
<dbReference type="Pfam" id="PF01899">
    <property type="entry name" value="MNHE"/>
    <property type="match status" value="1"/>
</dbReference>
<proteinExistence type="inferred from homology"/>
<evidence type="ECO:0000313" key="7">
    <source>
        <dbReference type="EMBL" id="KZD09010.1"/>
    </source>
</evidence>
<comment type="similarity">
    <text evidence="2">Belongs to the CPA3 antiporters (TC 2.A.63) subunit E family.</text>
</comment>
<dbReference type="AlphaFoldDB" id="A0A154W630"/>
<dbReference type="PANTHER" id="PTHR34584">
    <property type="entry name" value="NA(+)/H(+) ANTIPORTER SUBUNIT E1"/>
    <property type="match status" value="1"/>
</dbReference>
<evidence type="ECO:0000256" key="6">
    <source>
        <dbReference type="ARBA" id="ARBA00023136"/>
    </source>
</evidence>
<comment type="subcellular location">
    <subcellularLocation>
        <location evidence="1">Cell membrane</location>
        <topology evidence="1">Multi-pass membrane protein</topology>
    </subcellularLocation>
</comment>
<evidence type="ECO:0000313" key="8">
    <source>
        <dbReference type="Proteomes" id="UP000076400"/>
    </source>
</evidence>
<evidence type="ECO:0000256" key="4">
    <source>
        <dbReference type="ARBA" id="ARBA00022692"/>
    </source>
</evidence>
<dbReference type="EMBL" id="LPXN01000101">
    <property type="protein sequence ID" value="KZD09010.1"/>
    <property type="molecule type" value="Genomic_DNA"/>
</dbReference>
<dbReference type="Proteomes" id="UP000076400">
    <property type="component" value="Unassembled WGS sequence"/>
</dbReference>
<keyword evidence="6" id="KW-0472">Membrane</keyword>
<evidence type="ECO:0000256" key="1">
    <source>
        <dbReference type="ARBA" id="ARBA00004651"/>
    </source>
</evidence>
<keyword evidence="3" id="KW-1003">Cell membrane</keyword>
<evidence type="ECO:0000256" key="5">
    <source>
        <dbReference type="ARBA" id="ARBA00022989"/>
    </source>
</evidence>
<accession>A0A154W630</accession>
<reference evidence="7 8" key="1">
    <citation type="submission" date="2015-12" db="EMBL/GenBank/DDBJ databases">
        <title>Genome sequence of Oceanibaculum pacificum MCCC 1A02656.</title>
        <authorList>
            <person name="Lu L."/>
            <person name="Lai Q."/>
            <person name="Shao Z."/>
            <person name="Qian P."/>
        </authorList>
    </citation>
    <scope>NUCLEOTIDE SEQUENCE [LARGE SCALE GENOMIC DNA]</scope>
    <source>
        <strain evidence="7 8">MCCC 1A02656</strain>
    </source>
</reference>
<dbReference type="PANTHER" id="PTHR34584:SF1">
    <property type="entry name" value="NA(+)_H(+) ANTIPORTER SUBUNIT E1"/>
    <property type="match status" value="1"/>
</dbReference>
<gene>
    <name evidence="7" type="ORF">AUP43_07870</name>
</gene>
<dbReference type="GO" id="GO:0005886">
    <property type="term" value="C:plasma membrane"/>
    <property type="evidence" value="ECO:0007669"/>
    <property type="project" value="UniProtKB-SubCell"/>
</dbReference>
<keyword evidence="4" id="KW-0812">Transmembrane</keyword>
<evidence type="ECO:0000256" key="2">
    <source>
        <dbReference type="ARBA" id="ARBA00006228"/>
    </source>
</evidence>
<protein>
    <recommendedName>
        <fullName evidence="9">Sodium:proton antiporter</fullName>
    </recommendedName>
</protein>
<dbReference type="OrthoDB" id="9807187at2"/>
<name>A0A154W630_9PROT</name>
<comment type="caution">
    <text evidence="7">The sequence shown here is derived from an EMBL/GenBank/DDBJ whole genome shotgun (WGS) entry which is preliminary data.</text>
</comment>
<sequence>MTRLFAWTRLLLIFLRELALATWDTIKAVLGATHKLSPAILAVPLDLRSDAAITLFANMVTLTPGTTSLEVSEDKRTLYVHCLDAPDPEAAIRGMKSSLERAVMEALP</sequence>
<organism evidence="7 8">
    <name type="scientific">Oceanibaculum pacificum</name>
    <dbReference type="NCBI Taxonomy" id="580166"/>
    <lineage>
        <taxon>Bacteria</taxon>
        <taxon>Pseudomonadati</taxon>
        <taxon>Pseudomonadota</taxon>
        <taxon>Alphaproteobacteria</taxon>
        <taxon>Rhodospirillales</taxon>
        <taxon>Oceanibaculaceae</taxon>
        <taxon>Oceanibaculum</taxon>
    </lineage>
</organism>
<evidence type="ECO:0000256" key="3">
    <source>
        <dbReference type="ARBA" id="ARBA00022475"/>
    </source>
</evidence>
<keyword evidence="5" id="KW-1133">Transmembrane helix</keyword>
<keyword evidence="8" id="KW-1185">Reference proteome</keyword>
<dbReference type="STRING" id="580166.AUP43_07870"/>
<dbReference type="GO" id="GO:0008324">
    <property type="term" value="F:monoatomic cation transmembrane transporter activity"/>
    <property type="evidence" value="ECO:0007669"/>
    <property type="project" value="InterPro"/>
</dbReference>
<evidence type="ECO:0008006" key="9">
    <source>
        <dbReference type="Google" id="ProtNLM"/>
    </source>
</evidence>
<dbReference type="InterPro" id="IPR002758">
    <property type="entry name" value="Cation_antiport_E"/>
</dbReference>